<accession>A0A316AH81</accession>
<protein>
    <submittedName>
        <fullName evidence="1">Uncharacterized protein</fullName>
    </submittedName>
</protein>
<organism evidence="1 2">
    <name type="scientific">Dyadobacter jejuensis</name>
    <dbReference type="NCBI Taxonomy" id="1082580"/>
    <lineage>
        <taxon>Bacteria</taxon>
        <taxon>Pseudomonadati</taxon>
        <taxon>Bacteroidota</taxon>
        <taxon>Cytophagia</taxon>
        <taxon>Cytophagales</taxon>
        <taxon>Spirosomataceae</taxon>
        <taxon>Dyadobacter</taxon>
    </lineage>
</organism>
<proteinExistence type="predicted"/>
<evidence type="ECO:0000313" key="2">
    <source>
        <dbReference type="Proteomes" id="UP000245880"/>
    </source>
</evidence>
<name>A0A316AH81_9BACT</name>
<gene>
    <name evidence="1" type="ORF">CLV98_109173</name>
</gene>
<evidence type="ECO:0000313" key="1">
    <source>
        <dbReference type="EMBL" id="PWJ57063.1"/>
    </source>
</evidence>
<dbReference type="Proteomes" id="UP000245880">
    <property type="component" value="Unassembled WGS sequence"/>
</dbReference>
<sequence>METITIFELNAMNAAVSHKLGGVLFNEKSITWQQWTDRCSDMEADTSVCYQLRPQDKALHIILKTLPANPFLA</sequence>
<reference evidence="1 2" key="1">
    <citation type="submission" date="2018-03" db="EMBL/GenBank/DDBJ databases">
        <title>Genomic Encyclopedia of Archaeal and Bacterial Type Strains, Phase II (KMG-II): from individual species to whole genera.</title>
        <authorList>
            <person name="Goeker M."/>
        </authorList>
    </citation>
    <scope>NUCLEOTIDE SEQUENCE [LARGE SCALE GENOMIC DNA]</scope>
    <source>
        <strain evidence="1 2">DSM 100346</strain>
    </source>
</reference>
<dbReference type="RefSeq" id="WP_146202301.1">
    <property type="nucleotide sequence ID" value="NZ_QGDT01000009.1"/>
</dbReference>
<dbReference type="AlphaFoldDB" id="A0A316AH81"/>
<comment type="caution">
    <text evidence="1">The sequence shown here is derived from an EMBL/GenBank/DDBJ whole genome shotgun (WGS) entry which is preliminary data.</text>
</comment>
<dbReference type="EMBL" id="QGDT01000009">
    <property type="protein sequence ID" value="PWJ57063.1"/>
    <property type="molecule type" value="Genomic_DNA"/>
</dbReference>
<keyword evidence="2" id="KW-1185">Reference proteome</keyword>